<dbReference type="Proteomes" id="UP000314294">
    <property type="component" value="Unassembled WGS sequence"/>
</dbReference>
<sequence>MHPSLGVWGEEIVSGYWQSRLRGGRLTCQRSNQCQAGEQRLDSQTQQPRELLEISIKPLGRRKGLSGETLSIAGPIAGLFHSGILPDDNHYIPANLQSFWICTFGEKEDVHEPRLLLEEKGQITPSWLLDVLSYRVCTFPSAVAPTLPNTNVLPSNATVHCSDPSMLTETLWQYYHTCGLLFFSVVPICGCLPHAGGVLFHCDGCPGMQEMVASPCSS</sequence>
<name>A0A4Z2J9Q3_9TELE</name>
<gene>
    <name evidence="1" type="ORF">EYF80_002960</name>
</gene>
<evidence type="ECO:0000313" key="1">
    <source>
        <dbReference type="EMBL" id="TNN86777.1"/>
    </source>
</evidence>
<protein>
    <submittedName>
        <fullName evidence="1">Uncharacterized protein</fullName>
    </submittedName>
</protein>
<proteinExistence type="predicted"/>
<keyword evidence="2" id="KW-1185">Reference proteome</keyword>
<evidence type="ECO:0000313" key="2">
    <source>
        <dbReference type="Proteomes" id="UP000314294"/>
    </source>
</evidence>
<reference evidence="1 2" key="1">
    <citation type="submission" date="2019-03" db="EMBL/GenBank/DDBJ databases">
        <title>First draft genome of Liparis tanakae, snailfish: a comprehensive survey of snailfish specific genes.</title>
        <authorList>
            <person name="Kim W."/>
            <person name="Song I."/>
            <person name="Jeong J.-H."/>
            <person name="Kim D."/>
            <person name="Kim S."/>
            <person name="Ryu S."/>
            <person name="Song J.Y."/>
            <person name="Lee S.K."/>
        </authorList>
    </citation>
    <scope>NUCLEOTIDE SEQUENCE [LARGE SCALE GENOMIC DNA]</scope>
    <source>
        <tissue evidence="1">Muscle</tissue>
    </source>
</reference>
<accession>A0A4Z2J9Q3</accession>
<dbReference type="AlphaFoldDB" id="A0A4Z2J9Q3"/>
<organism evidence="1 2">
    <name type="scientific">Liparis tanakae</name>
    <name type="common">Tanaka's snailfish</name>
    <dbReference type="NCBI Taxonomy" id="230148"/>
    <lineage>
        <taxon>Eukaryota</taxon>
        <taxon>Metazoa</taxon>
        <taxon>Chordata</taxon>
        <taxon>Craniata</taxon>
        <taxon>Vertebrata</taxon>
        <taxon>Euteleostomi</taxon>
        <taxon>Actinopterygii</taxon>
        <taxon>Neopterygii</taxon>
        <taxon>Teleostei</taxon>
        <taxon>Neoteleostei</taxon>
        <taxon>Acanthomorphata</taxon>
        <taxon>Eupercaria</taxon>
        <taxon>Perciformes</taxon>
        <taxon>Cottioidei</taxon>
        <taxon>Cottales</taxon>
        <taxon>Liparidae</taxon>
        <taxon>Liparis</taxon>
    </lineage>
</organism>
<comment type="caution">
    <text evidence="1">The sequence shown here is derived from an EMBL/GenBank/DDBJ whole genome shotgun (WGS) entry which is preliminary data.</text>
</comment>
<dbReference type="EMBL" id="SRLO01000013">
    <property type="protein sequence ID" value="TNN86777.1"/>
    <property type="molecule type" value="Genomic_DNA"/>
</dbReference>